<evidence type="ECO:0000256" key="10">
    <source>
        <dbReference type="SAM" id="Phobius"/>
    </source>
</evidence>
<dbReference type="InterPro" id="IPR006059">
    <property type="entry name" value="SBP"/>
</dbReference>
<dbReference type="GO" id="GO:0007214">
    <property type="term" value="P:gamma-aminobutyric acid signaling pathway"/>
    <property type="evidence" value="ECO:0007669"/>
    <property type="project" value="TreeGrafter"/>
</dbReference>
<comment type="caution">
    <text evidence="12">The sequence shown here is derived from an EMBL/GenBank/DDBJ whole genome shotgun (WGS) entry which is preliminary data.</text>
</comment>
<dbReference type="CDD" id="cd15047">
    <property type="entry name" value="7tmC_GABA-B-like"/>
    <property type="match status" value="1"/>
</dbReference>
<feature type="transmembrane region" description="Helical" evidence="10">
    <location>
        <begin position="613"/>
        <end position="632"/>
    </location>
</feature>
<feature type="transmembrane region" description="Helical" evidence="10">
    <location>
        <begin position="644"/>
        <end position="666"/>
    </location>
</feature>
<evidence type="ECO:0000256" key="2">
    <source>
        <dbReference type="ARBA" id="ARBA00022692"/>
    </source>
</evidence>
<proteinExistence type="predicted"/>
<feature type="transmembrane region" description="Helical" evidence="10">
    <location>
        <begin position="451"/>
        <end position="475"/>
    </location>
</feature>
<feature type="transmembrane region" description="Helical" evidence="10">
    <location>
        <begin position="521"/>
        <end position="539"/>
    </location>
</feature>
<accession>A0A507DV00</accession>
<evidence type="ECO:0000256" key="4">
    <source>
        <dbReference type="ARBA" id="ARBA00023040"/>
    </source>
</evidence>
<keyword evidence="4" id="KW-0297">G-protein coupled receptor</keyword>
<dbReference type="InterPro" id="IPR017978">
    <property type="entry name" value="GPCR_3_C"/>
</dbReference>
<dbReference type="STRING" id="109895.A0A507DV00"/>
<name>A0A507DV00_9FUNG</name>
<evidence type="ECO:0000256" key="5">
    <source>
        <dbReference type="ARBA" id="ARBA00023136"/>
    </source>
</evidence>
<feature type="transmembrane region" description="Helical" evidence="10">
    <location>
        <begin position="672"/>
        <end position="694"/>
    </location>
</feature>
<evidence type="ECO:0000256" key="9">
    <source>
        <dbReference type="SAM" id="MobiDB-lite"/>
    </source>
</evidence>
<feature type="transmembrane region" description="Helical" evidence="10">
    <location>
        <begin position="487"/>
        <end position="509"/>
    </location>
</feature>
<keyword evidence="13" id="KW-1185">Reference proteome</keyword>
<dbReference type="Pfam" id="PF13416">
    <property type="entry name" value="SBP_bac_8"/>
    <property type="match status" value="1"/>
</dbReference>
<keyword evidence="6" id="KW-0675">Receptor</keyword>
<keyword evidence="5 10" id="KW-0472">Membrane</keyword>
<evidence type="ECO:0000259" key="11">
    <source>
        <dbReference type="PROSITE" id="PS50259"/>
    </source>
</evidence>
<keyword evidence="3 10" id="KW-1133">Transmembrane helix</keyword>
<evidence type="ECO:0000313" key="12">
    <source>
        <dbReference type="EMBL" id="TPX54710.1"/>
    </source>
</evidence>
<feature type="compositionally biased region" description="Polar residues" evidence="9">
    <location>
        <begin position="706"/>
        <end position="724"/>
    </location>
</feature>
<dbReference type="AlphaFoldDB" id="A0A507DV00"/>
<feature type="region of interest" description="Disordered" evidence="9">
    <location>
        <begin position="703"/>
        <end position="724"/>
    </location>
</feature>
<organism evidence="12 13">
    <name type="scientific">Powellomyces hirtus</name>
    <dbReference type="NCBI Taxonomy" id="109895"/>
    <lineage>
        <taxon>Eukaryota</taxon>
        <taxon>Fungi</taxon>
        <taxon>Fungi incertae sedis</taxon>
        <taxon>Chytridiomycota</taxon>
        <taxon>Chytridiomycota incertae sedis</taxon>
        <taxon>Chytridiomycetes</taxon>
        <taxon>Spizellomycetales</taxon>
        <taxon>Powellomycetaceae</taxon>
        <taxon>Powellomyces</taxon>
    </lineage>
</organism>
<dbReference type="SUPFAM" id="SSF53850">
    <property type="entry name" value="Periplasmic binding protein-like II"/>
    <property type="match status" value="1"/>
</dbReference>
<evidence type="ECO:0000256" key="8">
    <source>
        <dbReference type="ARBA" id="ARBA00023224"/>
    </source>
</evidence>
<feature type="domain" description="G-protein coupled receptors family 3 profile" evidence="11">
    <location>
        <begin position="451"/>
        <end position="711"/>
    </location>
</feature>
<dbReference type="InterPro" id="IPR000337">
    <property type="entry name" value="GPCR_3"/>
</dbReference>
<reference evidence="12 13" key="1">
    <citation type="journal article" date="2019" name="Sci. Rep.">
        <title>Comparative genomics of chytrid fungi reveal insights into the obligate biotrophic and pathogenic lifestyle of Synchytrium endobioticum.</title>
        <authorList>
            <person name="van de Vossenberg B.T.L.H."/>
            <person name="Warris S."/>
            <person name="Nguyen H.D.T."/>
            <person name="van Gent-Pelzer M.P.E."/>
            <person name="Joly D.L."/>
            <person name="van de Geest H.C."/>
            <person name="Bonants P.J.M."/>
            <person name="Smith D.S."/>
            <person name="Levesque C.A."/>
            <person name="van der Lee T.A.J."/>
        </authorList>
    </citation>
    <scope>NUCLEOTIDE SEQUENCE [LARGE SCALE GENOMIC DNA]</scope>
    <source>
        <strain evidence="12 13">CBS 809.83</strain>
    </source>
</reference>
<feature type="transmembrane region" description="Helical" evidence="10">
    <location>
        <begin position="560"/>
        <end position="581"/>
    </location>
</feature>
<dbReference type="Proteomes" id="UP000318582">
    <property type="component" value="Unassembled WGS sequence"/>
</dbReference>
<dbReference type="PANTHER" id="PTHR10519:SF20">
    <property type="entry name" value="G-PROTEIN COUPLED RECEPTOR 156-RELATED"/>
    <property type="match status" value="1"/>
</dbReference>
<dbReference type="GO" id="GO:0004965">
    <property type="term" value="F:G protein-coupled GABA receptor activity"/>
    <property type="evidence" value="ECO:0007669"/>
    <property type="project" value="InterPro"/>
</dbReference>
<dbReference type="InterPro" id="IPR002455">
    <property type="entry name" value="GPCR3_GABA-B"/>
</dbReference>
<dbReference type="PROSITE" id="PS50259">
    <property type="entry name" value="G_PROTEIN_RECEP_F3_4"/>
    <property type="match status" value="1"/>
</dbReference>
<comment type="subcellular location">
    <subcellularLocation>
        <location evidence="1">Membrane</location>
        <topology evidence="1">Multi-pass membrane protein</topology>
    </subcellularLocation>
</comment>
<sequence length="882" mass="97349">MASRVGSIPSWKWVLVVIYLCGIAANAVVAKTTVRAYMIRAIPVKPEDPTAEEWVMNPLLAQFEAQTGIELQVDYSSTVDGSKHAANVKNYLENKLPDYDLFMLDVVWPADFFMHLADLSQYLTPAQYGIHNENILKADWVEGRLVALPYWTDYGLLYYRQDLLTKYGYAGPPKTWDELEEMALKIVPAEKAINKGFTGYVGQYNSYEGLTCNIVEWLNSVGGGNVVDVEKQVNVDNPEARAMLQRIHDWVHKKGITLFDGLFYQEDHAQKKWMDRETLFMRNWPHVGVAAKKVLDFPPFGMTRLPGRTADMSGGALGGWHIGLSKYSTNLTAGALALNFLSGAVVQKQRAMNYSLVPTIPALYNDPAICQAIDCPLMASIIPVARPTAASSPNYLAVSRALYTNMNNYLANTIDLETALAKVKFEAESAMGSWRAPDLGPPVYVGWSSGLGAAMVALTVLGLMYALSLLFYVIAKRGVKVIRAASPTFCALMILGNMMNLATIFVYTGEPSKTTCILQPWILGLSFSMAMAAMIFKTWRIYRIFNNRLCRSLTIKDSQLFINVGVVVGIEVILLIIWTAVDAPEPAMIELATSRFWSCKSPSEKVHNAMTGVLFSFNGLLALSGVFMAYMTRNVRGEYNESKYIGLCIYNVFVLSVLAIPLMYVSDLGPNMIYVVRSVVILIINVVMLSLFFIPKLKAINKKGSDNSASRTGGQGSLDSGGQKGSQNAAAALLSKQVTEAQVKMVSGQVYVRQAKYKWALNAAQWKRVIMHYLVTPELLIVNVQGNNGAQHISNTYSTANWAVIDHKSDAESKQHLITVTGLNQSEIFEFQFETESSFNRWYHLMTAPQATEVSKKGDGSIGANQLSPTGTANIMGSAPLV</sequence>
<gene>
    <name evidence="12" type="ORF">PhCBS80983_g05811</name>
</gene>
<protein>
    <recommendedName>
        <fullName evidence="11">G-protein coupled receptors family 3 profile domain-containing protein</fullName>
    </recommendedName>
</protein>
<dbReference type="EMBL" id="QEAQ01000144">
    <property type="protein sequence ID" value="TPX54710.1"/>
    <property type="molecule type" value="Genomic_DNA"/>
</dbReference>
<dbReference type="PRINTS" id="PR01176">
    <property type="entry name" value="GABABRECEPTR"/>
</dbReference>
<keyword evidence="7" id="KW-0325">Glycoprotein</keyword>
<dbReference type="GO" id="GO:0038039">
    <property type="term" value="C:G protein-coupled receptor heterodimeric complex"/>
    <property type="evidence" value="ECO:0007669"/>
    <property type="project" value="TreeGrafter"/>
</dbReference>
<dbReference type="Gene3D" id="3.40.190.10">
    <property type="entry name" value="Periplasmic binding protein-like II"/>
    <property type="match status" value="2"/>
</dbReference>
<dbReference type="PRINTS" id="PR00248">
    <property type="entry name" value="GPCRMGR"/>
</dbReference>
<evidence type="ECO:0000256" key="3">
    <source>
        <dbReference type="ARBA" id="ARBA00022989"/>
    </source>
</evidence>
<keyword evidence="8" id="KW-0807">Transducer</keyword>
<evidence type="ECO:0000256" key="6">
    <source>
        <dbReference type="ARBA" id="ARBA00023170"/>
    </source>
</evidence>
<dbReference type="Pfam" id="PF00003">
    <property type="entry name" value="7tm_3"/>
    <property type="match status" value="1"/>
</dbReference>
<dbReference type="PANTHER" id="PTHR10519">
    <property type="entry name" value="GABA-B RECEPTOR"/>
    <property type="match status" value="1"/>
</dbReference>
<keyword evidence="2 10" id="KW-0812">Transmembrane</keyword>
<evidence type="ECO:0000256" key="1">
    <source>
        <dbReference type="ARBA" id="ARBA00004141"/>
    </source>
</evidence>
<evidence type="ECO:0000313" key="13">
    <source>
        <dbReference type="Proteomes" id="UP000318582"/>
    </source>
</evidence>
<evidence type="ECO:0000256" key="7">
    <source>
        <dbReference type="ARBA" id="ARBA00023180"/>
    </source>
</evidence>